<protein>
    <submittedName>
        <fullName evidence="2">Uncharacterized protein</fullName>
    </submittedName>
</protein>
<accession>A0A4Y2MEX7</accession>
<feature type="compositionally biased region" description="Polar residues" evidence="1">
    <location>
        <begin position="33"/>
        <end position="48"/>
    </location>
</feature>
<reference evidence="2 3" key="1">
    <citation type="journal article" date="2019" name="Sci. Rep.">
        <title>Orb-weaving spider Araneus ventricosus genome elucidates the spidroin gene catalogue.</title>
        <authorList>
            <person name="Kono N."/>
            <person name="Nakamura H."/>
            <person name="Ohtoshi R."/>
            <person name="Moran D.A.P."/>
            <person name="Shinohara A."/>
            <person name="Yoshida Y."/>
            <person name="Fujiwara M."/>
            <person name="Mori M."/>
            <person name="Tomita M."/>
            <person name="Arakawa K."/>
        </authorList>
    </citation>
    <scope>NUCLEOTIDE SEQUENCE [LARGE SCALE GENOMIC DNA]</scope>
</reference>
<comment type="caution">
    <text evidence="2">The sequence shown here is derived from an EMBL/GenBank/DDBJ whole genome shotgun (WGS) entry which is preliminary data.</text>
</comment>
<name>A0A4Y2MEX7_ARAVE</name>
<organism evidence="2 3">
    <name type="scientific">Araneus ventricosus</name>
    <name type="common">Orbweaver spider</name>
    <name type="synonym">Epeira ventricosa</name>
    <dbReference type="NCBI Taxonomy" id="182803"/>
    <lineage>
        <taxon>Eukaryota</taxon>
        <taxon>Metazoa</taxon>
        <taxon>Ecdysozoa</taxon>
        <taxon>Arthropoda</taxon>
        <taxon>Chelicerata</taxon>
        <taxon>Arachnida</taxon>
        <taxon>Araneae</taxon>
        <taxon>Araneomorphae</taxon>
        <taxon>Entelegynae</taxon>
        <taxon>Araneoidea</taxon>
        <taxon>Araneidae</taxon>
        <taxon>Araneus</taxon>
    </lineage>
</organism>
<dbReference type="Proteomes" id="UP000499080">
    <property type="component" value="Unassembled WGS sequence"/>
</dbReference>
<evidence type="ECO:0000313" key="2">
    <source>
        <dbReference type="EMBL" id="GBN24216.1"/>
    </source>
</evidence>
<evidence type="ECO:0000256" key="1">
    <source>
        <dbReference type="SAM" id="MobiDB-lite"/>
    </source>
</evidence>
<feature type="region of interest" description="Disordered" evidence="1">
    <location>
        <begin position="26"/>
        <end position="53"/>
    </location>
</feature>
<keyword evidence="3" id="KW-1185">Reference proteome</keyword>
<gene>
    <name evidence="2" type="ORF">AVEN_227889_1</name>
</gene>
<proteinExistence type="predicted"/>
<evidence type="ECO:0000313" key="3">
    <source>
        <dbReference type="Proteomes" id="UP000499080"/>
    </source>
</evidence>
<dbReference type="EMBL" id="BGPR01007092">
    <property type="protein sequence ID" value="GBN24216.1"/>
    <property type="molecule type" value="Genomic_DNA"/>
</dbReference>
<dbReference type="AlphaFoldDB" id="A0A4Y2MEX7"/>
<sequence>MLNIGNLPPTVDESFHQPAGLLILEGHARGHPATTSTIQQGSQPVNSHPSHRDWNHQNLTEQIVKCSTCHTGDLAPKSNLLFGCCPLD</sequence>